<reference evidence="7" key="1">
    <citation type="journal article" date="2019" name="Int. J. Syst. Evol. Microbiol.">
        <title>The Global Catalogue of Microorganisms (GCM) 10K type strain sequencing project: providing services to taxonomists for standard genome sequencing and annotation.</title>
        <authorList>
            <consortium name="The Broad Institute Genomics Platform"/>
            <consortium name="The Broad Institute Genome Sequencing Center for Infectious Disease"/>
            <person name="Wu L."/>
            <person name="Ma J."/>
        </authorList>
    </citation>
    <scope>NUCLEOTIDE SEQUENCE [LARGE SCALE GENOMIC DNA]</scope>
    <source>
        <strain evidence="7">JCM 1405</strain>
    </source>
</reference>
<evidence type="ECO:0000256" key="4">
    <source>
        <dbReference type="ARBA" id="ARBA00023163"/>
    </source>
</evidence>
<keyword evidence="2" id="KW-0805">Transcription regulation</keyword>
<dbReference type="SUPFAM" id="SSF47979">
    <property type="entry name" value="Iron-dependent repressor protein, dimerization domain"/>
    <property type="match status" value="1"/>
</dbReference>
<evidence type="ECO:0000259" key="5">
    <source>
        <dbReference type="PROSITE" id="PS50944"/>
    </source>
</evidence>
<feature type="domain" description="HTH dtxR-type" evidence="5">
    <location>
        <begin position="23"/>
        <end position="84"/>
    </location>
</feature>
<dbReference type="InterPro" id="IPR001367">
    <property type="entry name" value="Fe_dep_repressor"/>
</dbReference>
<dbReference type="InterPro" id="IPR036421">
    <property type="entry name" value="Fe_dep_repressor_sf"/>
</dbReference>
<dbReference type="InterPro" id="IPR036388">
    <property type="entry name" value="WH-like_DNA-bd_sf"/>
</dbReference>
<dbReference type="PANTHER" id="PTHR33238">
    <property type="entry name" value="IRON (METAL) DEPENDENT REPRESSOR, DTXR FAMILY"/>
    <property type="match status" value="1"/>
</dbReference>
<dbReference type="InterPro" id="IPR022687">
    <property type="entry name" value="HTH_DTXR"/>
</dbReference>
<dbReference type="InterPro" id="IPR022689">
    <property type="entry name" value="Iron_dep_repressor"/>
</dbReference>
<evidence type="ECO:0000313" key="7">
    <source>
        <dbReference type="Proteomes" id="UP001500339"/>
    </source>
</evidence>
<organism evidence="6 7">
    <name type="scientific">Clostridium malenominatum</name>
    <dbReference type="NCBI Taxonomy" id="1539"/>
    <lineage>
        <taxon>Bacteria</taxon>
        <taxon>Bacillati</taxon>
        <taxon>Bacillota</taxon>
        <taxon>Clostridia</taxon>
        <taxon>Eubacteriales</taxon>
        <taxon>Clostridiaceae</taxon>
        <taxon>Clostridium</taxon>
    </lineage>
</organism>
<evidence type="ECO:0000313" key="6">
    <source>
        <dbReference type="EMBL" id="GAA0727245.1"/>
    </source>
</evidence>
<dbReference type="SMART" id="SM00347">
    <property type="entry name" value="HTH_MARR"/>
    <property type="match status" value="1"/>
</dbReference>
<dbReference type="PROSITE" id="PS50944">
    <property type="entry name" value="HTH_DTXR"/>
    <property type="match status" value="1"/>
</dbReference>
<dbReference type="InterPro" id="IPR050536">
    <property type="entry name" value="DtxR_MntR_Metal-Reg"/>
</dbReference>
<evidence type="ECO:0000256" key="1">
    <source>
        <dbReference type="ARBA" id="ARBA00007871"/>
    </source>
</evidence>
<protein>
    <submittedName>
        <fullName evidence="6">Iron dependent repressor, metal binding and dimerization domain protein</fullName>
    </submittedName>
</protein>
<name>A0ABP3UAL8_9CLOT</name>
<dbReference type="Pfam" id="PF02742">
    <property type="entry name" value="Fe_dep_repr_C"/>
    <property type="match status" value="1"/>
</dbReference>
<dbReference type="EMBL" id="BAAACF010000003">
    <property type="protein sequence ID" value="GAA0727245.1"/>
    <property type="molecule type" value="Genomic_DNA"/>
</dbReference>
<dbReference type="Pfam" id="PF01325">
    <property type="entry name" value="Fe_dep_repress"/>
    <property type="match status" value="1"/>
</dbReference>
<comment type="caution">
    <text evidence="6">The sequence shown here is derived from an EMBL/GenBank/DDBJ whole genome shotgun (WGS) entry which is preliminary data.</text>
</comment>
<dbReference type="PANTHER" id="PTHR33238:SF7">
    <property type="entry name" value="IRON-DEPENDENT TRANSCRIPTIONAL REGULATOR"/>
    <property type="match status" value="1"/>
</dbReference>
<dbReference type="InterPro" id="IPR000835">
    <property type="entry name" value="HTH_MarR-typ"/>
</dbReference>
<accession>A0ABP3UAL8</accession>
<dbReference type="Gene3D" id="1.10.10.10">
    <property type="entry name" value="Winged helix-like DNA-binding domain superfamily/Winged helix DNA-binding domain"/>
    <property type="match status" value="1"/>
</dbReference>
<dbReference type="RefSeq" id="WP_343770108.1">
    <property type="nucleotide sequence ID" value="NZ_BAAACF010000003.1"/>
</dbReference>
<keyword evidence="7" id="KW-1185">Reference proteome</keyword>
<dbReference type="SUPFAM" id="SSF46785">
    <property type="entry name" value="Winged helix' DNA-binding domain"/>
    <property type="match status" value="1"/>
</dbReference>
<keyword evidence="3" id="KW-0238">DNA-binding</keyword>
<dbReference type="InterPro" id="IPR036390">
    <property type="entry name" value="WH_DNA-bd_sf"/>
</dbReference>
<evidence type="ECO:0000256" key="2">
    <source>
        <dbReference type="ARBA" id="ARBA00023015"/>
    </source>
</evidence>
<keyword evidence="4" id="KW-0804">Transcription</keyword>
<evidence type="ECO:0000256" key="3">
    <source>
        <dbReference type="ARBA" id="ARBA00023125"/>
    </source>
</evidence>
<gene>
    <name evidence="6" type="ORF">GCM10008905_24620</name>
</gene>
<comment type="similarity">
    <text evidence="1">Belongs to the DtxR/MntR family.</text>
</comment>
<sequence length="159" mass="18646">MGDNKNFHTVRGYEIIEKEKKNLTHSMEDYLEMIYRIYSQEGVISISSISEALNVQPPSATKMVQKLTKLGYIDYVRYGSICLTEKGEEVGKFLLERHEIIEEFLKNIGVEKELLINIELMEHNLTRDALLRIKVLNDFLKENDEVKRKLEDYFISLVK</sequence>
<dbReference type="Proteomes" id="UP001500339">
    <property type="component" value="Unassembled WGS sequence"/>
</dbReference>
<dbReference type="SMART" id="SM00529">
    <property type="entry name" value="HTH_DTXR"/>
    <property type="match status" value="1"/>
</dbReference>
<proteinExistence type="inferred from homology"/>
<dbReference type="Gene3D" id="1.10.60.10">
    <property type="entry name" value="Iron dependent repressor, metal binding and dimerisation domain"/>
    <property type="match status" value="1"/>
</dbReference>